<accession>A0A2P9HKL1</accession>
<dbReference type="AlphaFoldDB" id="A0A2P9HKL1"/>
<dbReference type="SUPFAM" id="SSF52038">
    <property type="entry name" value="Barstar-related"/>
    <property type="match status" value="1"/>
</dbReference>
<organism evidence="1 2">
    <name type="scientific">Ochrobactrum soli</name>
    <dbReference type="NCBI Taxonomy" id="2448455"/>
    <lineage>
        <taxon>Bacteria</taxon>
        <taxon>Pseudomonadati</taxon>
        <taxon>Pseudomonadota</taxon>
        <taxon>Alphaproteobacteria</taxon>
        <taxon>Hyphomicrobiales</taxon>
        <taxon>Brucellaceae</taxon>
        <taxon>Brucella/Ochrobactrum group</taxon>
        <taxon>Ochrobactrum</taxon>
    </lineage>
</organism>
<gene>
    <name evidence="1" type="ORF">OHAE_558</name>
</gene>
<dbReference type="RefSeq" id="WP_109368488.1">
    <property type="nucleotide sequence ID" value="NZ_OOFM01000005.1"/>
</dbReference>
<dbReference type="EMBL" id="OOFM01000005">
    <property type="protein sequence ID" value="SPL64691.1"/>
    <property type="molecule type" value="Genomic_DNA"/>
</dbReference>
<evidence type="ECO:0000313" key="1">
    <source>
        <dbReference type="EMBL" id="SPL64691.1"/>
    </source>
</evidence>
<evidence type="ECO:0000313" key="2">
    <source>
        <dbReference type="Proteomes" id="UP000246073"/>
    </source>
</evidence>
<name>A0A2P9HKL1_9HYPH</name>
<evidence type="ECO:0008006" key="3">
    <source>
        <dbReference type="Google" id="ProtNLM"/>
    </source>
</evidence>
<proteinExistence type="predicted"/>
<reference evidence="2" key="1">
    <citation type="submission" date="2017-12" db="EMBL/GenBank/DDBJ databases">
        <authorList>
            <person name="Diaz M."/>
        </authorList>
    </citation>
    <scope>NUCLEOTIDE SEQUENCE [LARGE SCALE GENOMIC DNA]</scope>
    <source>
        <strain evidence="2">FI11154</strain>
    </source>
</reference>
<dbReference type="InterPro" id="IPR035905">
    <property type="entry name" value="Barstar-like_sf"/>
</dbReference>
<dbReference type="Gene3D" id="3.30.370.10">
    <property type="entry name" value="Barstar-like"/>
    <property type="match status" value="1"/>
</dbReference>
<dbReference type="Proteomes" id="UP000246073">
    <property type="component" value="Unassembled WGS sequence"/>
</dbReference>
<sequence length="96" mass="10874">MVPVYEIDCAGVTTPDELWRRYLAAVPAQDVQSFGYTLDSFWDAVQWQGPGWPGECELVFKNTEALSELPTLGGKPFLEAFRRLVHDTSRISIRLN</sequence>
<protein>
    <recommendedName>
        <fullName evidence="3">Barstar (barnase inhibitor) domain-containing protein</fullName>
    </recommendedName>
</protein>